<organism evidence="16 17">
    <name type="scientific">Branchiostoma belcheri</name>
    <name type="common">Amphioxus</name>
    <dbReference type="NCBI Taxonomy" id="7741"/>
    <lineage>
        <taxon>Eukaryota</taxon>
        <taxon>Metazoa</taxon>
        <taxon>Chordata</taxon>
        <taxon>Cephalochordata</taxon>
        <taxon>Leptocardii</taxon>
        <taxon>Amphioxiformes</taxon>
        <taxon>Branchiostomatidae</taxon>
        <taxon>Branchiostoma</taxon>
    </lineage>
</organism>
<evidence type="ECO:0000256" key="12">
    <source>
        <dbReference type="SAM" id="MobiDB-lite"/>
    </source>
</evidence>
<keyword evidence="16" id="KW-1185">Reference proteome</keyword>
<reference evidence="17" key="1">
    <citation type="submission" date="2025-08" db="UniProtKB">
        <authorList>
            <consortium name="RefSeq"/>
        </authorList>
    </citation>
    <scope>IDENTIFICATION</scope>
    <source>
        <tissue evidence="17">Gonad</tissue>
    </source>
</reference>
<dbReference type="InterPro" id="IPR002524">
    <property type="entry name" value="Cation_efflux"/>
</dbReference>
<evidence type="ECO:0000313" key="16">
    <source>
        <dbReference type="Proteomes" id="UP000515135"/>
    </source>
</evidence>
<dbReference type="PANTHER" id="PTHR11562:SF17">
    <property type="entry name" value="RE54080P-RELATED"/>
    <property type="match status" value="1"/>
</dbReference>
<evidence type="ECO:0000256" key="6">
    <source>
        <dbReference type="ARBA" id="ARBA00022906"/>
    </source>
</evidence>
<keyword evidence="4" id="KW-0050">Antiport</keyword>
<name>A0A6P4ZXY1_BRABE</name>
<evidence type="ECO:0000259" key="15">
    <source>
        <dbReference type="Pfam" id="PF16916"/>
    </source>
</evidence>
<keyword evidence="11" id="KW-0175">Coiled coil</keyword>
<keyword evidence="6" id="KW-0864">Zinc transport</keyword>
<dbReference type="RefSeq" id="XP_019646030.1">
    <property type="nucleotide sequence ID" value="XM_019790471.1"/>
</dbReference>
<keyword evidence="6" id="KW-0862">Zinc</keyword>
<feature type="transmembrane region" description="Helical" evidence="13">
    <location>
        <begin position="447"/>
        <end position="471"/>
    </location>
</feature>
<keyword evidence="5 13" id="KW-0812">Transmembrane</keyword>
<keyword evidence="9 13" id="KW-0472">Membrane</keyword>
<dbReference type="Proteomes" id="UP000515135">
    <property type="component" value="Unplaced"/>
</dbReference>
<evidence type="ECO:0000256" key="11">
    <source>
        <dbReference type="SAM" id="Coils"/>
    </source>
</evidence>
<evidence type="ECO:0000256" key="9">
    <source>
        <dbReference type="ARBA" id="ARBA00023136"/>
    </source>
</evidence>
<evidence type="ECO:0000256" key="3">
    <source>
        <dbReference type="ARBA" id="ARBA00022448"/>
    </source>
</evidence>
<dbReference type="InterPro" id="IPR036837">
    <property type="entry name" value="Cation_efflux_CTD_sf"/>
</dbReference>
<dbReference type="GO" id="GO:0005886">
    <property type="term" value="C:plasma membrane"/>
    <property type="evidence" value="ECO:0007669"/>
    <property type="project" value="TreeGrafter"/>
</dbReference>
<evidence type="ECO:0000256" key="5">
    <source>
        <dbReference type="ARBA" id="ARBA00022692"/>
    </source>
</evidence>
<dbReference type="GO" id="GO:0010043">
    <property type="term" value="P:response to zinc ion"/>
    <property type="evidence" value="ECO:0007669"/>
    <property type="project" value="TreeGrafter"/>
</dbReference>
<dbReference type="Gene3D" id="1.20.1510.10">
    <property type="entry name" value="Cation efflux protein transmembrane domain"/>
    <property type="match status" value="1"/>
</dbReference>
<keyword evidence="3" id="KW-0813">Transport</keyword>
<evidence type="ECO:0000256" key="10">
    <source>
        <dbReference type="ARBA" id="ARBA00048349"/>
    </source>
</evidence>
<feature type="region of interest" description="Disordered" evidence="12">
    <location>
        <begin position="177"/>
        <end position="205"/>
    </location>
</feature>
<comment type="catalytic activity">
    <reaction evidence="10">
        <text>Zn(2+)(in) + 2 H(+)(out) = Zn(2+)(out) + 2 H(+)(in)</text>
        <dbReference type="Rhea" id="RHEA:72627"/>
        <dbReference type="ChEBI" id="CHEBI:15378"/>
        <dbReference type="ChEBI" id="CHEBI:29105"/>
    </reaction>
</comment>
<evidence type="ECO:0000313" key="17">
    <source>
        <dbReference type="RefSeq" id="XP_019646030.1"/>
    </source>
</evidence>
<sequence length="600" mass="66653">MDEKVFLAPPTKVCLLCSSVQPLTQSEDDSDRGSGTVLYFTKKGQVTRRRVCLYCRGCQARYNYTDYGSDERGYRLYATPRDAAGLLGACAVERTLINPLLFDDRSDREKSWVGFARAYNSAYNLTRDKALTTDVLQAAILEAELEQYYREAGRLQLRYKSLEVEIDQLMGIDSVNSRELRRAPDTPDTLPSDAGPATKGSDIMSEGSLSTVETAALAAESKENGRHQNNGRGAKRFPIGPEAFHCHAIRPENPEEENRKAFRKLAIATCLSLFFVVMELIGGYLAGSLVVQTDAAHVLADVASFLLSLASIRLSSRARTRRMTYGWLRVQVVGSLTSIIIVWIVTGVLVYCATMRLVKGAYHIHGNIMLVTAVMGVIVNTILGYVLHEQAHAGHGHGHSHGNTSHGDRELPDGFHNPDDLWERVRAFFGFPSDPFKAPSKSILVRAAFIHVLGDFLQSLGVLLAACIIYVRPAWKVVDPICTYVFSVLVLITTISVMRDLLIAIMQGFPRQLDFGEVAETLGRVNGVVQVHDLHVWILCDHHFVLTSHIVKDPSADPQQVMREATAQVNLEYDIQHVTLQVEDFHPIMKTCENCRLPPS</sequence>
<comment type="similarity">
    <text evidence="2">Belongs to the cation diffusion facilitator (CDF) transporter (TC 2.A.4) family. SLC30A subfamily.</text>
</comment>
<evidence type="ECO:0000256" key="7">
    <source>
        <dbReference type="ARBA" id="ARBA00022989"/>
    </source>
</evidence>
<feature type="domain" description="Cation efflux protein transmembrane" evidence="14">
    <location>
        <begin position="266"/>
        <end position="502"/>
    </location>
</feature>
<evidence type="ECO:0000256" key="8">
    <source>
        <dbReference type="ARBA" id="ARBA00023065"/>
    </source>
</evidence>
<dbReference type="GeneID" id="109486606"/>
<keyword evidence="8" id="KW-0406">Ion transport</keyword>
<accession>A0A6P4ZXY1</accession>
<proteinExistence type="inferred from homology"/>
<dbReference type="OrthoDB" id="9944568at2759"/>
<feature type="transmembrane region" description="Helical" evidence="13">
    <location>
        <begin position="364"/>
        <end position="387"/>
    </location>
</feature>
<dbReference type="KEGG" id="bbel:109486606"/>
<dbReference type="InterPro" id="IPR050681">
    <property type="entry name" value="CDF/SLC30A"/>
</dbReference>
<dbReference type="AlphaFoldDB" id="A0A6P4ZXY1"/>
<gene>
    <name evidence="17" type="primary">LOC109486606</name>
</gene>
<dbReference type="GO" id="GO:0015297">
    <property type="term" value="F:antiporter activity"/>
    <property type="evidence" value="ECO:0007669"/>
    <property type="project" value="UniProtKB-KW"/>
</dbReference>
<dbReference type="InterPro" id="IPR027469">
    <property type="entry name" value="Cation_efflux_TMD_sf"/>
</dbReference>
<protein>
    <submittedName>
        <fullName evidence="17">Zinc transporter 2-like isoform X1</fullName>
    </submittedName>
</protein>
<dbReference type="InterPro" id="IPR058533">
    <property type="entry name" value="Cation_efflux_TM"/>
</dbReference>
<dbReference type="PANTHER" id="PTHR11562">
    <property type="entry name" value="CATION EFFLUX PROTEIN/ ZINC TRANSPORTER"/>
    <property type="match status" value="1"/>
</dbReference>
<dbReference type="InterPro" id="IPR027470">
    <property type="entry name" value="Cation_efflux_CTD"/>
</dbReference>
<dbReference type="SUPFAM" id="SSF161111">
    <property type="entry name" value="Cation efflux protein transmembrane domain-like"/>
    <property type="match status" value="1"/>
</dbReference>
<dbReference type="SUPFAM" id="SSF160240">
    <property type="entry name" value="Cation efflux protein cytoplasmic domain-like"/>
    <property type="match status" value="1"/>
</dbReference>
<feature type="coiled-coil region" evidence="11">
    <location>
        <begin position="138"/>
        <end position="165"/>
    </location>
</feature>
<evidence type="ECO:0000256" key="1">
    <source>
        <dbReference type="ARBA" id="ARBA00004141"/>
    </source>
</evidence>
<comment type="subcellular location">
    <subcellularLocation>
        <location evidence="1">Membrane</location>
        <topology evidence="1">Multi-pass membrane protein</topology>
    </subcellularLocation>
</comment>
<feature type="transmembrane region" description="Helical" evidence="13">
    <location>
        <begin position="265"/>
        <end position="286"/>
    </location>
</feature>
<evidence type="ECO:0000259" key="14">
    <source>
        <dbReference type="Pfam" id="PF01545"/>
    </source>
</evidence>
<dbReference type="NCBIfam" id="TIGR01297">
    <property type="entry name" value="CDF"/>
    <property type="match status" value="1"/>
</dbReference>
<feature type="transmembrane region" description="Helical" evidence="13">
    <location>
        <begin position="483"/>
        <end position="502"/>
    </location>
</feature>
<evidence type="ECO:0000256" key="13">
    <source>
        <dbReference type="SAM" id="Phobius"/>
    </source>
</evidence>
<dbReference type="Pfam" id="PF16916">
    <property type="entry name" value="ZT_dimer"/>
    <property type="match status" value="1"/>
</dbReference>
<keyword evidence="7 13" id="KW-1133">Transmembrane helix</keyword>
<dbReference type="Pfam" id="PF01545">
    <property type="entry name" value="Cation_efflux"/>
    <property type="match status" value="1"/>
</dbReference>
<evidence type="ECO:0000256" key="2">
    <source>
        <dbReference type="ARBA" id="ARBA00008873"/>
    </source>
</evidence>
<feature type="domain" description="Cation efflux protein cytoplasmic" evidence="15">
    <location>
        <begin position="510"/>
        <end position="584"/>
    </location>
</feature>
<feature type="transmembrane region" description="Helical" evidence="13">
    <location>
        <begin position="336"/>
        <end position="358"/>
    </location>
</feature>
<dbReference type="GO" id="GO:0005385">
    <property type="term" value="F:zinc ion transmembrane transporter activity"/>
    <property type="evidence" value="ECO:0007669"/>
    <property type="project" value="TreeGrafter"/>
</dbReference>
<evidence type="ECO:0000256" key="4">
    <source>
        <dbReference type="ARBA" id="ARBA00022449"/>
    </source>
</evidence>